<dbReference type="Gene3D" id="3.40.50.1820">
    <property type="entry name" value="alpha/beta hydrolase"/>
    <property type="match status" value="2"/>
</dbReference>
<organism evidence="1 2">
    <name type="scientific">Agrocybe chaxingu</name>
    <dbReference type="NCBI Taxonomy" id="84603"/>
    <lineage>
        <taxon>Eukaryota</taxon>
        <taxon>Fungi</taxon>
        <taxon>Dikarya</taxon>
        <taxon>Basidiomycota</taxon>
        <taxon>Agaricomycotina</taxon>
        <taxon>Agaricomycetes</taxon>
        <taxon>Agaricomycetidae</taxon>
        <taxon>Agaricales</taxon>
        <taxon>Agaricineae</taxon>
        <taxon>Strophariaceae</taxon>
        <taxon>Agrocybe</taxon>
    </lineage>
</organism>
<accession>A0A9W8K1Y5</accession>
<evidence type="ECO:0000313" key="1">
    <source>
        <dbReference type="EMBL" id="KAJ3508516.1"/>
    </source>
</evidence>
<dbReference type="SUPFAM" id="SSF53474">
    <property type="entry name" value="alpha/beta-Hydrolases"/>
    <property type="match status" value="1"/>
</dbReference>
<sequence length="288" mass="32302">MPFVKISPPTGPLNVSYSISTPESHKAKSIICGLPTVLFLHPVYIPQQVFEAQFSDFGLRQFNLIAFDMRSHGETEGVIGDAPYNAVEDVYDFIHTLARGEKSVAYDKQLLDEAVLGMKQLAFNNSMNPLTSAIVNSAISQSLHHWAGTGERTREGFHAAVMWPLERKIPSKEDFQKILCPIQIIYCLEDVAYTLENAQHLQEQFGDAGLKVQLHQVHGPHYGCIGGAKEINPIVRQFVLSLYDNQPEVMNVSITAEFDGVRMKTPFDDLLERFDYHPSDHSENELGL</sequence>
<reference evidence="1" key="1">
    <citation type="submission" date="2022-07" db="EMBL/GenBank/DDBJ databases">
        <title>Genome Sequence of Agrocybe chaxingu.</title>
        <authorList>
            <person name="Buettner E."/>
        </authorList>
    </citation>
    <scope>NUCLEOTIDE SEQUENCE</scope>
    <source>
        <strain evidence="1">MP-N11</strain>
    </source>
</reference>
<dbReference type="AlphaFoldDB" id="A0A9W8K1Y5"/>
<proteinExistence type="predicted"/>
<evidence type="ECO:0000313" key="2">
    <source>
        <dbReference type="Proteomes" id="UP001148786"/>
    </source>
</evidence>
<dbReference type="InterPro" id="IPR029058">
    <property type="entry name" value="AB_hydrolase_fold"/>
</dbReference>
<keyword evidence="2" id="KW-1185">Reference proteome</keyword>
<dbReference type="Proteomes" id="UP001148786">
    <property type="component" value="Unassembled WGS sequence"/>
</dbReference>
<dbReference type="EMBL" id="JANKHO010000555">
    <property type="protein sequence ID" value="KAJ3508516.1"/>
    <property type="molecule type" value="Genomic_DNA"/>
</dbReference>
<gene>
    <name evidence="1" type="ORF">NLJ89_g5709</name>
</gene>
<protein>
    <submittedName>
        <fullName evidence="1">Uncharacterized protein</fullName>
    </submittedName>
</protein>
<dbReference type="OrthoDB" id="19657at2759"/>
<comment type="caution">
    <text evidence="1">The sequence shown here is derived from an EMBL/GenBank/DDBJ whole genome shotgun (WGS) entry which is preliminary data.</text>
</comment>
<name>A0A9W8K1Y5_9AGAR</name>